<reference evidence="6" key="1">
    <citation type="submission" date="2025-08" db="UniProtKB">
        <authorList>
            <consortium name="Ensembl"/>
        </authorList>
    </citation>
    <scope>IDENTIFICATION</scope>
</reference>
<dbReference type="GO" id="GO:0006508">
    <property type="term" value="P:proteolysis"/>
    <property type="evidence" value="ECO:0007669"/>
    <property type="project" value="UniProtKB-KW"/>
</dbReference>
<keyword evidence="5" id="KW-0325">Glycoprotein</keyword>
<organism evidence="6 7">
    <name type="scientific">Oryzias sinensis</name>
    <name type="common">Chinese medaka</name>
    <dbReference type="NCBI Taxonomy" id="183150"/>
    <lineage>
        <taxon>Eukaryota</taxon>
        <taxon>Metazoa</taxon>
        <taxon>Chordata</taxon>
        <taxon>Craniata</taxon>
        <taxon>Vertebrata</taxon>
        <taxon>Euteleostomi</taxon>
        <taxon>Actinopterygii</taxon>
        <taxon>Neopterygii</taxon>
        <taxon>Teleostei</taxon>
        <taxon>Neoteleostei</taxon>
        <taxon>Acanthomorphata</taxon>
        <taxon>Ovalentaria</taxon>
        <taxon>Atherinomorphae</taxon>
        <taxon>Beloniformes</taxon>
        <taxon>Adrianichthyidae</taxon>
        <taxon>Oryziinae</taxon>
        <taxon>Oryzias</taxon>
    </lineage>
</organism>
<dbReference type="PANTHER" id="PTHR11010">
    <property type="entry name" value="PROTEASE S28 PRO-X CARBOXYPEPTIDASE-RELATED"/>
    <property type="match status" value="1"/>
</dbReference>
<comment type="similarity">
    <text evidence="1">Belongs to the peptidase S28 family.</text>
</comment>
<evidence type="ECO:0000256" key="3">
    <source>
        <dbReference type="ARBA" id="ARBA00022729"/>
    </source>
</evidence>
<dbReference type="GO" id="GO:0031982">
    <property type="term" value="C:vesicle"/>
    <property type="evidence" value="ECO:0007669"/>
    <property type="project" value="TreeGrafter"/>
</dbReference>
<dbReference type="InterPro" id="IPR008758">
    <property type="entry name" value="Peptidase_S28"/>
</dbReference>
<dbReference type="Pfam" id="PF05577">
    <property type="entry name" value="Peptidase_S28"/>
    <property type="match status" value="1"/>
</dbReference>
<dbReference type="PANTHER" id="PTHR11010:SF107">
    <property type="entry name" value="DIPEPTIDYL PEPTIDASE 2"/>
    <property type="match status" value="1"/>
</dbReference>
<dbReference type="FunFam" id="3.40.50.1820:FF:000484">
    <property type="entry name" value="Dipeptidyl peptidase 2"/>
    <property type="match status" value="1"/>
</dbReference>
<dbReference type="InterPro" id="IPR029058">
    <property type="entry name" value="AB_hydrolase_fold"/>
</dbReference>
<dbReference type="GO" id="GO:0008239">
    <property type="term" value="F:dipeptidyl-peptidase activity"/>
    <property type="evidence" value="ECO:0007669"/>
    <property type="project" value="TreeGrafter"/>
</dbReference>
<dbReference type="InterPro" id="IPR042269">
    <property type="entry name" value="Ser_carbopepase_S28_SKS"/>
</dbReference>
<evidence type="ECO:0000256" key="4">
    <source>
        <dbReference type="ARBA" id="ARBA00022801"/>
    </source>
</evidence>
<name>A0A8C7YZG5_9TELE</name>
<accession>A0A8C7YZG5</accession>
<dbReference type="Gene3D" id="1.20.120.980">
    <property type="entry name" value="Serine carboxypeptidase S28, SKS domain"/>
    <property type="match status" value="1"/>
</dbReference>
<protein>
    <submittedName>
        <fullName evidence="6">Dipeptidyl-peptidase 7</fullName>
    </submittedName>
</protein>
<dbReference type="GO" id="GO:0070008">
    <property type="term" value="F:serine-type exopeptidase activity"/>
    <property type="evidence" value="ECO:0007669"/>
    <property type="project" value="InterPro"/>
</dbReference>
<dbReference type="Gene3D" id="3.40.50.1820">
    <property type="entry name" value="alpha/beta hydrolase"/>
    <property type="match status" value="1"/>
</dbReference>
<dbReference type="Proteomes" id="UP000694383">
    <property type="component" value="Unplaced"/>
</dbReference>
<dbReference type="Ensembl" id="ENSOSIT00000038210.1">
    <property type="protein sequence ID" value="ENSOSIP00000036246.1"/>
    <property type="gene ID" value="ENSOSIG00000018028.1"/>
</dbReference>
<evidence type="ECO:0000256" key="5">
    <source>
        <dbReference type="ARBA" id="ARBA00023180"/>
    </source>
</evidence>
<evidence type="ECO:0000313" key="7">
    <source>
        <dbReference type="Proteomes" id="UP000694383"/>
    </source>
</evidence>
<dbReference type="SUPFAM" id="SSF53474">
    <property type="entry name" value="alpha/beta-Hydrolases"/>
    <property type="match status" value="1"/>
</dbReference>
<reference evidence="6" key="2">
    <citation type="submission" date="2025-09" db="UniProtKB">
        <authorList>
            <consortium name="Ensembl"/>
        </authorList>
    </citation>
    <scope>IDENTIFICATION</scope>
</reference>
<keyword evidence="4" id="KW-0378">Hydrolase</keyword>
<evidence type="ECO:0000313" key="6">
    <source>
        <dbReference type="Ensembl" id="ENSOSIP00000036246.1"/>
    </source>
</evidence>
<keyword evidence="7" id="KW-1185">Reference proteome</keyword>
<dbReference type="GeneTree" id="ENSGT00940000159838"/>
<sequence length="237" mass="26562">RRKKLFPPLTWEWRTDGDPQFTEKYFSQLVDHFNFNSLGNRTFSQRYLITDRFWRRSSGPIFFYTGNEGDIWEFALNSGFIMELAAQQEALVIFAEHRYYGRSLPFGNNSFSIPEVGLLTVEQALADYALMITELKRQLGAAQSPVIAFGGSYGGMLSVYMRLKYPNIVAGALAASAPILSTAGLGDPRQFFRDVTAVSQQIRRKLVLETSCSDRRTEPETFKGEGLQGLAVVGGTG</sequence>
<proteinExistence type="inferred from homology"/>
<keyword evidence="2" id="KW-0645">Protease</keyword>
<evidence type="ECO:0000256" key="2">
    <source>
        <dbReference type="ARBA" id="ARBA00022670"/>
    </source>
</evidence>
<evidence type="ECO:0000256" key="1">
    <source>
        <dbReference type="ARBA" id="ARBA00011079"/>
    </source>
</evidence>
<keyword evidence="3" id="KW-0732">Signal</keyword>
<dbReference type="AlphaFoldDB" id="A0A8C7YZG5"/>